<dbReference type="Pfam" id="PF11146">
    <property type="entry name" value="DUF2905"/>
    <property type="match status" value="1"/>
</dbReference>
<feature type="transmembrane region" description="Helical" evidence="1">
    <location>
        <begin position="44"/>
        <end position="64"/>
    </location>
</feature>
<protein>
    <submittedName>
        <fullName evidence="2">DUF2905 domain-containing protein</fullName>
    </submittedName>
</protein>
<reference evidence="2 3" key="1">
    <citation type="submission" date="2019-02" db="EMBL/GenBank/DDBJ databases">
        <title>Prokaryotic population dynamics and viral predation in marine succession experiment using metagenomics: the confinement effect.</title>
        <authorList>
            <person name="Haro-Moreno J.M."/>
            <person name="Rodriguez-Valera F."/>
            <person name="Lopez-Perez M."/>
        </authorList>
    </citation>
    <scope>NUCLEOTIDE SEQUENCE [LARGE SCALE GENOMIC DNA]</scope>
    <source>
        <strain evidence="2">MED-G160</strain>
    </source>
</reference>
<evidence type="ECO:0000256" key="1">
    <source>
        <dbReference type="SAM" id="Phobius"/>
    </source>
</evidence>
<accession>A0A520N366</accession>
<gene>
    <name evidence="2" type="ORF">EVA93_02325</name>
</gene>
<keyword evidence="1" id="KW-0812">Transmembrane</keyword>
<evidence type="ECO:0000313" key="3">
    <source>
        <dbReference type="Proteomes" id="UP000318710"/>
    </source>
</evidence>
<evidence type="ECO:0000313" key="2">
    <source>
        <dbReference type="EMBL" id="RZO27855.1"/>
    </source>
</evidence>
<sequence length="65" mass="7264">MQKFLILLGSVIVLVGLLYPALKKLPFGRLPGDIIFSSDKFTFAFPIVTCIVISILLSIFFNVFK</sequence>
<dbReference type="InterPro" id="IPR021320">
    <property type="entry name" value="DUF2905"/>
</dbReference>
<keyword evidence="1" id="KW-1133">Transmembrane helix</keyword>
<dbReference type="AlphaFoldDB" id="A0A520N366"/>
<dbReference type="Proteomes" id="UP000318710">
    <property type="component" value="Unassembled WGS sequence"/>
</dbReference>
<proteinExistence type="predicted"/>
<dbReference type="PANTHER" id="PTHR36443">
    <property type="entry name" value="BSR5223 PROTEIN"/>
    <property type="match status" value="1"/>
</dbReference>
<name>A0A520N366_9GAMM</name>
<dbReference type="PANTHER" id="PTHR36443:SF1">
    <property type="entry name" value="BSR5223 PROTEIN"/>
    <property type="match status" value="1"/>
</dbReference>
<keyword evidence="1" id="KW-0472">Membrane</keyword>
<organism evidence="2 3">
    <name type="scientific">SAR86 cluster bacterium</name>
    <dbReference type="NCBI Taxonomy" id="2030880"/>
    <lineage>
        <taxon>Bacteria</taxon>
        <taxon>Pseudomonadati</taxon>
        <taxon>Pseudomonadota</taxon>
        <taxon>Gammaproteobacteria</taxon>
        <taxon>SAR86 cluster</taxon>
    </lineage>
</organism>
<comment type="caution">
    <text evidence="2">The sequence shown here is derived from an EMBL/GenBank/DDBJ whole genome shotgun (WGS) entry which is preliminary data.</text>
</comment>
<dbReference type="EMBL" id="SHBF01000009">
    <property type="protein sequence ID" value="RZO27855.1"/>
    <property type="molecule type" value="Genomic_DNA"/>
</dbReference>